<reference evidence="1 2" key="1">
    <citation type="journal article" date="2023" name="Int. J. Mol. Sci.">
        <title>De Novo Assembly and Annotation of 11 Diverse Shrub Willow (Salix) Genomes Reveals Novel Gene Organization in Sex-Linked Regions.</title>
        <authorList>
            <person name="Hyden B."/>
            <person name="Feng K."/>
            <person name="Yates T.B."/>
            <person name="Jawdy S."/>
            <person name="Cereghino C."/>
            <person name="Smart L.B."/>
            <person name="Muchero W."/>
        </authorList>
    </citation>
    <scope>NUCLEOTIDE SEQUENCE [LARGE SCALE GENOMIC DNA]</scope>
    <source>
        <tissue evidence="1">Shoot tip</tissue>
    </source>
</reference>
<name>A0AAD6PNI0_9ROSI</name>
<sequence>MGVAQDTKTIPVKVGVVLDLDDVLYGNTGLSCIKMALSDFYDSHSDYKTRLALTTIDSKRDVVGAAAAGSFCPPLSISSSACSNFE</sequence>
<dbReference type="PANTHER" id="PTHR34836">
    <property type="entry name" value="OS06G0188250 PROTEIN"/>
    <property type="match status" value="1"/>
</dbReference>
<dbReference type="AlphaFoldDB" id="A0AAD6PNI0"/>
<proteinExistence type="predicted"/>
<dbReference type="InterPro" id="IPR015683">
    <property type="entry name" value="Ionotropic_Glu_rcpt"/>
</dbReference>
<keyword evidence="2" id="KW-1185">Reference proteome</keyword>
<evidence type="ECO:0000313" key="2">
    <source>
        <dbReference type="Proteomes" id="UP001162972"/>
    </source>
</evidence>
<comment type="caution">
    <text evidence="1">The sequence shown here is derived from an EMBL/GenBank/DDBJ whole genome shotgun (WGS) entry which is preliminary data.</text>
</comment>
<evidence type="ECO:0000313" key="1">
    <source>
        <dbReference type="EMBL" id="KAJ6434803.1"/>
    </source>
</evidence>
<dbReference type="PANTHER" id="PTHR34836:SF1">
    <property type="entry name" value="OS09G0428600 PROTEIN"/>
    <property type="match status" value="1"/>
</dbReference>
<dbReference type="EMBL" id="JAPFFJ010000001">
    <property type="protein sequence ID" value="KAJ6434803.1"/>
    <property type="molecule type" value="Genomic_DNA"/>
</dbReference>
<dbReference type="Proteomes" id="UP001162972">
    <property type="component" value="Chromosome 18"/>
</dbReference>
<accession>A0AAD6PNI0</accession>
<protein>
    <submittedName>
        <fullName evidence="1">Uncharacterized protein</fullName>
    </submittedName>
</protein>
<organism evidence="1 2">
    <name type="scientific">Salix udensis</name>
    <dbReference type="NCBI Taxonomy" id="889485"/>
    <lineage>
        <taxon>Eukaryota</taxon>
        <taxon>Viridiplantae</taxon>
        <taxon>Streptophyta</taxon>
        <taxon>Embryophyta</taxon>
        <taxon>Tracheophyta</taxon>
        <taxon>Spermatophyta</taxon>
        <taxon>Magnoliopsida</taxon>
        <taxon>eudicotyledons</taxon>
        <taxon>Gunneridae</taxon>
        <taxon>Pentapetalae</taxon>
        <taxon>rosids</taxon>
        <taxon>fabids</taxon>
        <taxon>Malpighiales</taxon>
        <taxon>Salicaceae</taxon>
        <taxon>Saliceae</taxon>
        <taxon>Salix</taxon>
    </lineage>
</organism>
<gene>
    <name evidence="1" type="ORF">OIU84_000108</name>
</gene>